<proteinExistence type="predicted"/>
<name>A0AA35ZRD1_LACSI</name>
<organism evidence="1 2">
    <name type="scientific">Lactuca saligna</name>
    <name type="common">Willowleaf lettuce</name>
    <dbReference type="NCBI Taxonomy" id="75948"/>
    <lineage>
        <taxon>Eukaryota</taxon>
        <taxon>Viridiplantae</taxon>
        <taxon>Streptophyta</taxon>
        <taxon>Embryophyta</taxon>
        <taxon>Tracheophyta</taxon>
        <taxon>Spermatophyta</taxon>
        <taxon>Magnoliopsida</taxon>
        <taxon>eudicotyledons</taxon>
        <taxon>Gunneridae</taxon>
        <taxon>Pentapetalae</taxon>
        <taxon>asterids</taxon>
        <taxon>campanulids</taxon>
        <taxon>Asterales</taxon>
        <taxon>Asteraceae</taxon>
        <taxon>Cichorioideae</taxon>
        <taxon>Cichorieae</taxon>
        <taxon>Lactucinae</taxon>
        <taxon>Lactuca</taxon>
    </lineage>
</organism>
<gene>
    <name evidence="1" type="ORF">LSALG_LOCUS36291</name>
</gene>
<protein>
    <submittedName>
        <fullName evidence="1">Uncharacterized protein</fullName>
    </submittedName>
</protein>
<dbReference type="Proteomes" id="UP001177003">
    <property type="component" value="Chromosome 8"/>
</dbReference>
<dbReference type="EMBL" id="OX465084">
    <property type="protein sequence ID" value="CAI9297479.1"/>
    <property type="molecule type" value="Genomic_DNA"/>
</dbReference>
<reference evidence="1" key="1">
    <citation type="submission" date="2023-04" db="EMBL/GenBank/DDBJ databases">
        <authorList>
            <person name="Vijverberg K."/>
            <person name="Xiong W."/>
            <person name="Schranz E."/>
        </authorList>
    </citation>
    <scope>NUCLEOTIDE SEQUENCE</scope>
</reference>
<dbReference type="AlphaFoldDB" id="A0AA35ZRD1"/>
<evidence type="ECO:0000313" key="2">
    <source>
        <dbReference type="Proteomes" id="UP001177003"/>
    </source>
</evidence>
<evidence type="ECO:0000313" key="1">
    <source>
        <dbReference type="EMBL" id="CAI9297479.1"/>
    </source>
</evidence>
<accession>A0AA35ZRD1</accession>
<keyword evidence="2" id="KW-1185">Reference proteome</keyword>
<sequence length="231" mass="26387">MLLSHSFVICISERNGGSDEISLTMTSTIVALAMDSDYNISKFIFKEKKINLLGKKKDLFLMYPRFLLIFFNEKYPQIETTPDTLDMEALGPNTCGLMKQSRKSTKVAYHGLKKLVKFGKFDEIEDSPAVSSINVKVVDEHMAPKPKFQFAFEDIELSYEEDQEDQEKELTENEFKDFVQQSISNPEKDAFVTPLVVSERESDTTMQSSIPIFEQMGALIAELQRTTRKPP</sequence>